<keyword evidence="3" id="KW-1185">Reference proteome</keyword>
<accession>A0ABW3CBW9</accession>
<name>A0ABW3CBW9_9ACTN</name>
<reference evidence="3" key="1">
    <citation type="journal article" date="2019" name="Int. J. Syst. Evol. Microbiol.">
        <title>The Global Catalogue of Microorganisms (GCM) 10K type strain sequencing project: providing services to taxonomists for standard genome sequencing and annotation.</title>
        <authorList>
            <consortium name="The Broad Institute Genomics Platform"/>
            <consortium name="The Broad Institute Genome Sequencing Center for Infectious Disease"/>
            <person name="Wu L."/>
            <person name="Ma J."/>
        </authorList>
    </citation>
    <scope>NUCLEOTIDE SEQUENCE [LARGE SCALE GENOMIC DNA]</scope>
    <source>
        <strain evidence="3">JCM 31696</strain>
    </source>
</reference>
<feature type="domain" description="DUF397" evidence="1">
    <location>
        <begin position="4"/>
        <end position="57"/>
    </location>
</feature>
<dbReference type="InterPro" id="IPR007278">
    <property type="entry name" value="DUF397"/>
</dbReference>
<comment type="caution">
    <text evidence="2">The sequence shown here is derived from an EMBL/GenBank/DDBJ whole genome shotgun (WGS) entry which is preliminary data.</text>
</comment>
<proteinExistence type="predicted"/>
<evidence type="ECO:0000259" key="1">
    <source>
        <dbReference type="Pfam" id="PF04149"/>
    </source>
</evidence>
<evidence type="ECO:0000313" key="2">
    <source>
        <dbReference type="EMBL" id="MFD0851163.1"/>
    </source>
</evidence>
<gene>
    <name evidence="2" type="ORF">ACFQ07_02970</name>
</gene>
<dbReference type="Pfam" id="PF04149">
    <property type="entry name" value="DUF397"/>
    <property type="match status" value="1"/>
</dbReference>
<sequence length="63" mass="6744">MSVNWRKSSHSGTQGDCVEVAVLSERAGIGLRDSKNTELGHLTVPAEALKGLLRRIKAGDLDV</sequence>
<organism evidence="2 3">
    <name type="scientific">Actinomadura adrarensis</name>
    <dbReference type="NCBI Taxonomy" id="1819600"/>
    <lineage>
        <taxon>Bacteria</taxon>
        <taxon>Bacillati</taxon>
        <taxon>Actinomycetota</taxon>
        <taxon>Actinomycetes</taxon>
        <taxon>Streptosporangiales</taxon>
        <taxon>Thermomonosporaceae</taxon>
        <taxon>Actinomadura</taxon>
    </lineage>
</organism>
<dbReference type="EMBL" id="JBHTIR010000271">
    <property type="protein sequence ID" value="MFD0851163.1"/>
    <property type="molecule type" value="Genomic_DNA"/>
</dbReference>
<protein>
    <submittedName>
        <fullName evidence="2">DUF397 domain-containing protein</fullName>
    </submittedName>
</protein>
<evidence type="ECO:0000313" key="3">
    <source>
        <dbReference type="Proteomes" id="UP001597083"/>
    </source>
</evidence>
<dbReference type="Proteomes" id="UP001597083">
    <property type="component" value="Unassembled WGS sequence"/>
</dbReference>